<name>A0A016RYL4_9BILA</name>
<feature type="compositionally biased region" description="Basic and acidic residues" evidence="1">
    <location>
        <begin position="100"/>
        <end position="109"/>
    </location>
</feature>
<protein>
    <submittedName>
        <fullName evidence="2">Uncharacterized protein</fullName>
    </submittedName>
</protein>
<evidence type="ECO:0000313" key="2">
    <source>
        <dbReference type="EMBL" id="EYB83044.1"/>
    </source>
</evidence>
<comment type="caution">
    <text evidence="2">The sequence shown here is derived from an EMBL/GenBank/DDBJ whole genome shotgun (WGS) entry which is preliminary data.</text>
</comment>
<organism evidence="2 3">
    <name type="scientific">Ancylostoma ceylanicum</name>
    <dbReference type="NCBI Taxonomy" id="53326"/>
    <lineage>
        <taxon>Eukaryota</taxon>
        <taxon>Metazoa</taxon>
        <taxon>Ecdysozoa</taxon>
        <taxon>Nematoda</taxon>
        <taxon>Chromadorea</taxon>
        <taxon>Rhabditida</taxon>
        <taxon>Rhabditina</taxon>
        <taxon>Rhabditomorpha</taxon>
        <taxon>Strongyloidea</taxon>
        <taxon>Ancylostomatidae</taxon>
        <taxon>Ancylostomatinae</taxon>
        <taxon>Ancylostoma</taxon>
    </lineage>
</organism>
<gene>
    <name evidence="2" type="primary">Acey_s0344.g3078</name>
    <name evidence="2" type="ORF">Y032_0344g3078</name>
</gene>
<dbReference type="EMBL" id="JARK01001680">
    <property type="protein sequence ID" value="EYB83044.1"/>
    <property type="molecule type" value="Genomic_DNA"/>
</dbReference>
<dbReference type="Proteomes" id="UP000024635">
    <property type="component" value="Unassembled WGS sequence"/>
</dbReference>
<feature type="region of interest" description="Disordered" evidence="1">
    <location>
        <begin position="88"/>
        <end position="115"/>
    </location>
</feature>
<dbReference type="AlphaFoldDB" id="A0A016RYL4"/>
<sequence>MDAIVVSSSSLMAERRSAGGLPAYGTRCRPGGSVDCGAFVRVRHGGPPAVTRSFAPAMVARRPSRVRLLCLGLSVVQTLRYRSSLAKDYGSAGGGVSKAPEYESQKEDWSIVIQQ</sequence>
<keyword evidence="3" id="KW-1185">Reference proteome</keyword>
<proteinExistence type="predicted"/>
<reference evidence="3" key="1">
    <citation type="journal article" date="2015" name="Nat. Genet.">
        <title>The genome and transcriptome of the zoonotic hookworm Ancylostoma ceylanicum identify infection-specific gene families.</title>
        <authorList>
            <person name="Schwarz E.M."/>
            <person name="Hu Y."/>
            <person name="Antoshechkin I."/>
            <person name="Miller M.M."/>
            <person name="Sternberg P.W."/>
            <person name="Aroian R.V."/>
        </authorList>
    </citation>
    <scope>NUCLEOTIDE SEQUENCE</scope>
    <source>
        <strain evidence="3">HY135</strain>
    </source>
</reference>
<evidence type="ECO:0000256" key="1">
    <source>
        <dbReference type="SAM" id="MobiDB-lite"/>
    </source>
</evidence>
<accession>A0A016RYL4</accession>
<evidence type="ECO:0000313" key="3">
    <source>
        <dbReference type="Proteomes" id="UP000024635"/>
    </source>
</evidence>